<feature type="compositionally biased region" description="Polar residues" evidence="1">
    <location>
        <begin position="220"/>
        <end position="242"/>
    </location>
</feature>
<evidence type="ECO:0000256" key="1">
    <source>
        <dbReference type="SAM" id="MobiDB-lite"/>
    </source>
</evidence>
<feature type="compositionally biased region" description="Low complexity" evidence="1">
    <location>
        <begin position="339"/>
        <end position="350"/>
    </location>
</feature>
<sequence length="490" mass="52401">MYTSSPGATYTDNYRKIMDLSGKLIIKVQLGDDIRRIPIHNEDITYDELVLMMQRVFRGKLNNDDDILIKYKDEDQDLVTIFDDSDLSFAIQCSRILKITLFVNGSMSHSASGNSPQLTTVRRELRQIRDRVTQLLDQLEVGENVISSSVDSKRAPANKDEPMVVSESSRRTEQASSSQPRDTSHSKEFDPYSSQKSVEEISASKVMSSFGMSGPERSGTPDSISSVGSSTNHKPSVQSSPAPATPVSHPSAFVSPQPVQGQPQRPTPQQHPGQPNFGQQPMGYQGQQPNYPQQNPGFPGGPQQQAPQSQAGPQQRPFQSPATSQPERQPSPMTHGMTPGQPAQGMAPGQAGQGMPGMPQGQQQGMPQVPPQSAPQGVPQGHPGYPAQQGGGNYGYGQYGGQGMPQQSQGQPQPGQGQMPPVSSAPWNQQQQQPGMYQGGYAGQPQPGATPPSSAGPTPGNQSNPYARGGGGPAAFGGYPKPAQAYPGYK</sequence>
<feature type="compositionally biased region" description="Basic and acidic residues" evidence="1">
    <location>
        <begin position="151"/>
        <end position="173"/>
    </location>
</feature>
<dbReference type="EMBL" id="JH818724">
    <property type="protein sequence ID" value="EKC19069.1"/>
    <property type="molecule type" value="Genomic_DNA"/>
</dbReference>
<dbReference type="GO" id="GO:0048208">
    <property type="term" value="P:COPII vesicle coating"/>
    <property type="evidence" value="ECO:0007669"/>
    <property type="project" value="InterPro"/>
</dbReference>
<feature type="compositionally biased region" description="Low complexity" evidence="1">
    <location>
        <begin position="404"/>
        <end position="421"/>
    </location>
</feature>
<dbReference type="InterPro" id="IPR000270">
    <property type="entry name" value="PB1_dom"/>
</dbReference>
<dbReference type="PANTHER" id="PTHR15335:SF7">
    <property type="entry name" value="PROTEIN TFG"/>
    <property type="match status" value="1"/>
</dbReference>
<dbReference type="InterPro" id="IPR033512">
    <property type="entry name" value="TFG"/>
</dbReference>
<evidence type="ECO:0000313" key="2">
    <source>
        <dbReference type="EMBL" id="EKC19069.1"/>
    </source>
</evidence>
<dbReference type="SUPFAM" id="SSF54277">
    <property type="entry name" value="CAD &amp; PB1 domains"/>
    <property type="match status" value="1"/>
</dbReference>
<dbReference type="InterPro" id="IPR034857">
    <property type="entry name" value="PB1_TFG"/>
</dbReference>
<dbReference type="InterPro" id="IPR053793">
    <property type="entry name" value="PB1-like"/>
</dbReference>
<accession>K1PJM5</accession>
<feature type="compositionally biased region" description="Gly residues" evidence="1">
    <location>
        <begin position="389"/>
        <end position="403"/>
    </location>
</feature>
<dbReference type="GO" id="GO:0070971">
    <property type="term" value="C:endoplasmic reticulum exit site"/>
    <property type="evidence" value="ECO:0007669"/>
    <property type="project" value="TreeGrafter"/>
</dbReference>
<feature type="region of interest" description="Disordered" evidence="1">
    <location>
        <begin position="148"/>
        <end position="490"/>
    </location>
</feature>
<name>K1PJM5_MAGGI</name>
<dbReference type="HOGENOM" id="CLU_058059_1_0_1"/>
<feature type="compositionally biased region" description="Low complexity" evidence="1">
    <location>
        <begin position="443"/>
        <end position="460"/>
    </location>
</feature>
<feature type="compositionally biased region" description="Low complexity" evidence="1">
    <location>
        <begin position="277"/>
        <end position="315"/>
    </location>
</feature>
<dbReference type="SMART" id="SM00666">
    <property type="entry name" value="PB1"/>
    <property type="match status" value="1"/>
</dbReference>
<gene>
    <name evidence="2" type="ORF">CGI_10009756</name>
</gene>
<feature type="compositionally biased region" description="Low complexity" evidence="1">
    <location>
        <begin position="356"/>
        <end position="367"/>
    </location>
</feature>
<proteinExistence type="predicted"/>
<dbReference type="AlphaFoldDB" id="K1PJM5"/>
<dbReference type="InParanoid" id="K1PJM5"/>
<reference evidence="2" key="1">
    <citation type="journal article" date="2012" name="Nature">
        <title>The oyster genome reveals stress adaptation and complexity of shell formation.</title>
        <authorList>
            <person name="Zhang G."/>
            <person name="Fang X."/>
            <person name="Guo X."/>
            <person name="Li L."/>
            <person name="Luo R."/>
            <person name="Xu F."/>
            <person name="Yang P."/>
            <person name="Zhang L."/>
            <person name="Wang X."/>
            <person name="Qi H."/>
            <person name="Xiong Z."/>
            <person name="Que H."/>
            <person name="Xie Y."/>
            <person name="Holland P.W."/>
            <person name="Paps J."/>
            <person name="Zhu Y."/>
            <person name="Wu F."/>
            <person name="Chen Y."/>
            <person name="Wang J."/>
            <person name="Peng C."/>
            <person name="Meng J."/>
            <person name="Yang L."/>
            <person name="Liu J."/>
            <person name="Wen B."/>
            <person name="Zhang N."/>
            <person name="Huang Z."/>
            <person name="Zhu Q."/>
            <person name="Feng Y."/>
            <person name="Mount A."/>
            <person name="Hedgecock D."/>
            <person name="Xu Z."/>
            <person name="Liu Y."/>
            <person name="Domazet-Loso T."/>
            <person name="Du Y."/>
            <person name="Sun X."/>
            <person name="Zhang S."/>
            <person name="Liu B."/>
            <person name="Cheng P."/>
            <person name="Jiang X."/>
            <person name="Li J."/>
            <person name="Fan D."/>
            <person name="Wang W."/>
            <person name="Fu W."/>
            <person name="Wang T."/>
            <person name="Wang B."/>
            <person name="Zhang J."/>
            <person name="Peng Z."/>
            <person name="Li Y."/>
            <person name="Li N."/>
            <person name="Wang J."/>
            <person name="Chen M."/>
            <person name="He Y."/>
            <person name="Tan F."/>
            <person name="Song X."/>
            <person name="Zheng Q."/>
            <person name="Huang R."/>
            <person name="Yang H."/>
            <person name="Du X."/>
            <person name="Chen L."/>
            <person name="Yang M."/>
            <person name="Gaffney P.M."/>
            <person name="Wang S."/>
            <person name="Luo L."/>
            <person name="She Z."/>
            <person name="Ming Y."/>
            <person name="Huang W."/>
            <person name="Zhang S."/>
            <person name="Huang B."/>
            <person name="Zhang Y."/>
            <person name="Qu T."/>
            <person name="Ni P."/>
            <person name="Miao G."/>
            <person name="Wang J."/>
            <person name="Wang Q."/>
            <person name="Steinberg C.E."/>
            <person name="Wang H."/>
            <person name="Li N."/>
            <person name="Qian L."/>
            <person name="Zhang G."/>
            <person name="Li Y."/>
            <person name="Yang H."/>
            <person name="Liu X."/>
            <person name="Wang J."/>
            <person name="Yin Y."/>
            <person name="Wang J."/>
        </authorList>
    </citation>
    <scope>NUCLEOTIDE SEQUENCE [LARGE SCALE GENOMIC DNA]</scope>
    <source>
        <strain evidence="2">05x7-T-G4-1.051#20</strain>
    </source>
</reference>
<dbReference type="PANTHER" id="PTHR15335">
    <property type="entry name" value="PROTEIN TFG"/>
    <property type="match status" value="1"/>
</dbReference>
<feature type="compositionally biased region" description="Polar residues" evidence="1">
    <location>
        <begin position="316"/>
        <end position="332"/>
    </location>
</feature>
<dbReference type="PROSITE" id="PS51745">
    <property type="entry name" value="PB1"/>
    <property type="match status" value="1"/>
</dbReference>
<feature type="compositionally biased region" description="Polar residues" evidence="1">
    <location>
        <begin position="257"/>
        <end position="273"/>
    </location>
</feature>
<dbReference type="CDD" id="cd06401">
    <property type="entry name" value="PB1_TFG"/>
    <property type="match status" value="1"/>
</dbReference>
<protein>
    <submittedName>
        <fullName evidence="2">Protein TFG</fullName>
    </submittedName>
</protein>
<dbReference type="GO" id="GO:0042802">
    <property type="term" value="F:identical protein binding"/>
    <property type="evidence" value="ECO:0007669"/>
    <property type="project" value="InterPro"/>
</dbReference>
<dbReference type="Pfam" id="PF00564">
    <property type="entry name" value="PB1"/>
    <property type="match status" value="1"/>
</dbReference>
<dbReference type="Gene3D" id="3.10.20.90">
    <property type="entry name" value="Phosphatidylinositol 3-kinase Catalytic Subunit, Chain A, domain 1"/>
    <property type="match status" value="1"/>
</dbReference>
<organism evidence="2">
    <name type="scientific">Magallana gigas</name>
    <name type="common">Pacific oyster</name>
    <name type="synonym">Crassostrea gigas</name>
    <dbReference type="NCBI Taxonomy" id="29159"/>
    <lineage>
        <taxon>Eukaryota</taxon>
        <taxon>Metazoa</taxon>
        <taxon>Spiralia</taxon>
        <taxon>Lophotrochozoa</taxon>
        <taxon>Mollusca</taxon>
        <taxon>Bivalvia</taxon>
        <taxon>Autobranchia</taxon>
        <taxon>Pteriomorphia</taxon>
        <taxon>Ostreida</taxon>
        <taxon>Ostreoidea</taxon>
        <taxon>Ostreidae</taxon>
        <taxon>Magallana</taxon>
    </lineage>
</organism>